<dbReference type="Pfam" id="PF00149">
    <property type="entry name" value="Metallophos"/>
    <property type="match status" value="1"/>
</dbReference>
<evidence type="ECO:0000313" key="4">
    <source>
        <dbReference type="Proteomes" id="UP000065261"/>
    </source>
</evidence>
<protein>
    <recommendedName>
        <fullName evidence="2">Calcineurin-like phosphoesterase domain-containing protein</fullName>
    </recommendedName>
</protein>
<keyword evidence="1" id="KW-0732">Signal</keyword>
<sequence length="910" mass="100565">MQLFTLYKVILAVFFIGFLSACGGAGDQVTPNPNNPSTPQANVLLITGAGLSATINDNFKIEIPANSVNSDTELTYITVEQDETSQNQNIIANLHSLTPAKLSLNNPFTISLKIPDNYALGGQLYIARLNATTWETIENSRVLNGFVTAQVNQLGTYAIKMQRKERTASIGPTCDVNSTEQSIRFVHIADLHARFGYQEQFFSRIKAYHKKALSESSHTLFTDGGDDYEKGTVAEQISQGLATDEAVKAMKFDLRVIGNHDYAWGPEKLLGFSKDDNAIVLASNTRYEGEQTQDFAAVGFAKVQVGCITLGVFGMTSVPWNELDKPLQDDPIPDFIKQFKMSWQWQQIAQSIVSQYSDKVDYMVMLSHLGEALDTRIAQNVSGIDLVLGGHTHGGESFNTLDNGAIVIQPNFYAKGITDLNLTFDTSNKTLKNVDYKTVKTDTITERDTNTQQAIDTIMGRYAPDAQTEIAISENYLNAMQLAAVTAAAAQHSSSTISAALLNPELVQKRWTPGALTQEDFHKAYYVERQPSNTPGFNSLYKVTVSGNDLNTMLANQPDWFLLAPENIQAANNYSVALFKGAALNPDLFFNGVTFNDVAPIAEAWWLLDQYARHRTTQCLHIDTNTPLNACQDIANITVWNFDDVSDPLKADLGPSILSYFDPDNKGWGPKKTTFASTSAFNISDLADGESTVMAFTDHSPNEGLKIELNTAPNGDFANQGMVSDYTIVMDIYWPFAAKEIYRALIQTDATNDLNNDADIFINPIGGLGASTSDSGYFGTSEPDTWHRIAFVFYTAPSNGVFEVYIDGEFAGVKRDGEIGKRWALDQAVLLLTDNNYETEPGYLNALLYAGRAMTRSEIKSMGNAQQKLTFKQTTRELNQSVERHYQLAPAIKPNLWLEQRSKFFNNSKP</sequence>
<gene>
    <name evidence="3" type="ORF">PTRA_a2622</name>
</gene>
<dbReference type="PANTHER" id="PTHR11575">
    <property type="entry name" value="5'-NUCLEOTIDASE-RELATED"/>
    <property type="match status" value="1"/>
</dbReference>
<dbReference type="InterPro" id="IPR029052">
    <property type="entry name" value="Metallo-depent_PP-like"/>
</dbReference>
<feature type="signal peptide" evidence="1">
    <location>
        <begin position="1"/>
        <end position="25"/>
    </location>
</feature>
<dbReference type="RefSeq" id="WP_058373864.1">
    <property type="nucleotide sequence ID" value="NZ_CP011034.1"/>
</dbReference>
<dbReference type="PATRIC" id="fig|1315283.4.peg.2285"/>
<dbReference type="KEGG" id="ptn:PTRA_a2622"/>
<dbReference type="Gene3D" id="3.60.21.10">
    <property type="match status" value="1"/>
</dbReference>
<dbReference type="EMBL" id="CP011034">
    <property type="protein sequence ID" value="ALS33695.1"/>
    <property type="molecule type" value="Genomic_DNA"/>
</dbReference>
<evidence type="ECO:0000313" key="3">
    <source>
        <dbReference type="EMBL" id="ALS33695.1"/>
    </source>
</evidence>
<evidence type="ECO:0000259" key="2">
    <source>
        <dbReference type="Pfam" id="PF00149"/>
    </source>
</evidence>
<dbReference type="InterPro" id="IPR004843">
    <property type="entry name" value="Calcineurin-like_PHP"/>
</dbReference>
<dbReference type="Proteomes" id="UP000065261">
    <property type="component" value="Chromosome I"/>
</dbReference>
<dbReference type="AlphaFoldDB" id="A0A0U2ISW7"/>
<dbReference type="PANTHER" id="PTHR11575:SF24">
    <property type="entry name" value="5'-NUCLEOTIDASE"/>
    <property type="match status" value="1"/>
</dbReference>
<feature type="domain" description="Calcineurin-like phosphoesterase" evidence="2">
    <location>
        <begin position="183"/>
        <end position="394"/>
    </location>
</feature>
<dbReference type="SUPFAM" id="SSF49899">
    <property type="entry name" value="Concanavalin A-like lectins/glucanases"/>
    <property type="match status" value="1"/>
</dbReference>
<dbReference type="InterPro" id="IPR006179">
    <property type="entry name" value="5_nucleotidase/apyrase"/>
</dbReference>
<reference evidence="3 4" key="1">
    <citation type="submission" date="2015-03" db="EMBL/GenBank/DDBJ databases">
        <authorList>
            <person name="Murphy D."/>
        </authorList>
    </citation>
    <scope>NUCLEOTIDE SEQUENCE [LARGE SCALE GENOMIC DNA]</scope>
    <source>
        <strain evidence="3 4">KMM 520</strain>
    </source>
</reference>
<evidence type="ECO:0000256" key="1">
    <source>
        <dbReference type="SAM" id="SignalP"/>
    </source>
</evidence>
<accession>A0A0U2ISW7</accession>
<dbReference type="SUPFAM" id="SSF56300">
    <property type="entry name" value="Metallo-dependent phosphatases"/>
    <property type="match status" value="1"/>
</dbReference>
<dbReference type="OrthoDB" id="9803927at2"/>
<dbReference type="PRINTS" id="PR01607">
    <property type="entry name" value="APYRASEFAMLY"/>
</dbReference>
<dbReference type="GO" id="GO:0009166">
    <property type="term" value="P:nucleotide catabolic process"/>
    <property type="evidence" value="ECO:0007669"/>
    <property type="project" value="InterPro"/>
</dbReference>
<name>A0A0U2ISW7_9GAMM</name>
<feature type="chain" id="PRO_5006830653" description="Calcineurin-like phosphoesterase domain-containing protein" evidence="1">
    <location>
        <begin position="26"/>
        <end position="910"/>
    </location>
</feature>
<proteinExistence type="predicted"/>
<organism evidence="3">
    <name type="scientific">Pseudoalteromonas translucida KMM 520</name>
    <dbReference type="NCBI Taxonomy" id="1315283"/>
    <lineage>
        <taxon>Bacteria</taxon>
        <taxon>Pseudomonadati</taxon>
        <taxon>Pseudomonadota</taxon>
        <taxon>Gammaproteobacteria</taxon>
        <taxon>Alteromonadales</taxon>
        <taxon>Pseudoalteromonadaceae</taxon>
        <taxon>Pseudoalteromonas</taxon>
    </lineage>
</organism>
<dbReference type="GO" id="GO:0016787">
    <property type="term" value="F:hydrolase activity"/>
    <property type="evidence" value="ECO:0007669"/>
    <property type="project" value="InterPro"/>
</dbReference>
<dbReference type="InterPro" id="IPR013320">
    <property type="entry name" value="ConA-like_dom_sf"/>
</dbReference>